<accession>A0A517ZMJ1</accession>
<comment type="cofactor">
    <cofactor evidence="6">
        <name>[2Fe-2S] cluster</name>
        <dbReference type="ChEBI" id="CHEBI:190135"/>
    </cofactor>
</comment>
<dbReference type="AlphaFoldDB" id="A0A517ZMJ1"/>
<dbReference type="GO" id="GO:0046872">
    <property type="term" value="F:metal ion binding"/>
    <property type="evidence" value="ECO:0007669"/>
    <property type="project" value="UniProtKB-KW"/>
</dbReference>
<keyword evidence="11" id="KW-1185">Reference proteome</keyword>
<name>A0A517ZMJ1_9PLAN</name>
<keyword evidence="3" id="KW-0408">Iron</keyword>
<organism evidence="10 11">
    <name type="scientific">Symmachiella dynata</name>
    <dbReference type="NCBI Taxonomy" id="2527995"/>
    <lineage>
        <taxon>Bacteria</taxon>
        <taxon>Pseudomonadati</taxon>
        <taxon>Planctomycetota</taxon>
        <taxon>Planctomycetia</taxon>
        <taxon>Planctomycetales</taxon>
        <taxon>Planctomycetaceae</taxon>
        <taxon>Symmachiella</taxon>
    </lineage>
</organism>
<dbReference type="PANTHER" id="PTHR10134">
    <property type="entry name" value="CYTOCHROME B-C1 COMPLEX SUBUNIT RIESKE, MITOCHONDRIAL"/>
    <property type="match status" value="1"/>
</dbReference>
<dbReference type="RefSeq" id="WP_197534802.1">
    <property type="nucleotide sequence ID" value="NZ_CP036276.1"/>
</dbReference>
<keyword evidence="5" id="KW-1015">Disulfide bond</keyword>
<evidence type="ECO:0000256" key="6">
    <source>
        <dbReference type="ARBA" id="ARBA00034078"/>
    </source>
</evidence>
<feature type="compositionally biased region" description="Low complexity" evidence="7">
    <location>
        <begin position="105"/>
        <end position="124"/>
    </location>
</feature>
<evidence type="ECO:0000256" key="1">
    <source>
        <dbReference type="ARBA" id="ARBA00022714"/>
    </source>
</evidence>
<keyword evidence="4" id="KW-0411">Iron-sulfur</keyword>
<keyword evidence="8" id="KW-0472">Membrane</keyword>
<keyword evidence="2" id="KW-0479">Metal-binding</keyword>
<dbReference type="InterPro" id="IPR014349">
    <property type="entry name" value="Rieske_Fe-S_prot"/>
</dbReference>
<dbReference type="GO" id="GO:0051537">
    <property type="term" value="F:2 iron, 2 sulfur cluster binding"/>
    <property type="evidence" value="ECO:0007669"/>
    <property type="project" value="UniProtKB-KW"/>
</dbReference>
<feature type="region of interest" description="Disordered" evidence="7">
    <location>
        <begin position="13"/>
        <end position="193"/>
    </location>
</feature>
<dbReference type="InterPro" id="IPR005805">
    <property type="entry name" value="Rieske_Fe-S_prot_C"/>
</dbReference>
<evidence type="ECO:0000256" key="5">
    <source>
        <dbReference type="ARBA" id="ARBA00023157"/>
    </source>
</evidence>
<gene>
    <name evidence="10" type="primary">petC_1</name>
    <name evidence="10" type="ORF">Mal52_21750</name>
</gene>
<evidence type="ECO:0000313" key="11">
    <source>
        <dbReference type="Proteomes" id="UP000319383"/>
    </source>
</evidence>
<feature type="compositionally biased region" description="Low complexity" evidence="7">
    <location>
        <begin position="29"/>
        <end position="56"/>
    </location>
</feature>
<reference evidence="10 11" key="1">
    <citation type="submission" date="2019-02" db="EMBL/GenBank/DDBJ databases">
        <title>Deep-cultivation of Planctomycetes and their phenomic and genomic characterization uncovers novel biology.</title>
        <authorList>
            <person name="Wiegand S."/>
            <person name="Jogler M."/>
            <person name="Boedeker C."/>
            <person name="Pinto D."/>
            <person name="Vollmers J."/>
            <person name="Rivas-Marin E."/>
            <person name="Kohn T."/>
            <person name="Peeters S.H."/>
            <person name="Heuer A."/>
            <person name="Rast P."/>
            <person name="Oberbeckmann S."/>
            <person name="Bunk B."/>
            <person name="Jeske O."/>
            <person name="Meyerdierks A."/>
            <person name="Storesund J.E."/>
            <person name="Kallscheuer N."/>
            <person name="Luecker S."/>
            <person name="Lage O.M."/>
            <person name="Pohl T."/>
            <person name="Merkel B.J."/>
            <person name="Hornburger P."/>
            <person name="Mueller R.-W."/>
            <person name="Bruemmer F."/>
            <person name="Labrenz M."/>
            <person name="Spormann A.M."/>
            <person name="Op den Camp H."/>
            <person name="Overmann J."/>
            <person name="Amann R."/>
            <person name="Jetten M.S.M."/>
            <person name="Mascher T."/>
            <person name="Medema M.H."/>
            <person name="Devos D.P."/>
            <person name="Kaster A.-K."/>
            <person name="Ovreas L."/>
            <person name="Rohde M."/>
            <person name="Galperin M.Y."/>
            <person name="Jogler C."/>
        </authorList>
    </citation>
    <scope>NUCLEOTIDE SEQUENCE [LARGE SCALE GENOMIC DNA]</scope>
    <source>
        <strain evidence="10 11">Mal52</strain>
    </source>
</reference>
<feature type="compositionally biased region" description="Low complexity" evidence="7">
    <location>
        <begin position="160"/>
        <end position="170"/>
    </location>
</feature>
<dbReference type="SUPFAM" id="SSF50022">
    <property type="entry name" value="ISP domain"/>
    <property type="match status" value="1"/>
</dbReference>
<evidence type="ECO:0000256" key="8">
    <source>
        <dbReference type="SAM" id="Phobius"/>
    </source>
</evidence>
<proteinExistence type="predicted"/>
<sequence length="368" mass="37938">MTTADILAFCRAEASAGSSSDAPAEEVVEAPAPEETTAETPAEEAPVAESTPAAPAKKPTSTKDILAAARAAAGGEKSAAPPAAEKPKAKAASGAKPTSTKDILAAARAQKAGGAAAAAGSAAPAKKKEAPAKAATTASGDKPSVKEMLAAFRSEKQAAGEKAAPAATTADGKKLPPKMPVPPRKPKAKPVPAPVDENRRSFLAALLVVPSAFAAAWVMLAGSASAWLLALVRFGLPNVLVEPPSKFKIGSPGDYDFGTVSTKWKAERGIWVVHTDRYKGQNVIVALSTVCTHLGCTPNWLEGEQKFKCPCHGSGFYIDGVNFEGPAPRPLERHGIVVAADGMLEVDKGLKFQEEMGQWEDPKSFVSA</sequence>
<evidence type="ECO:0000256" key="3">
    <source>
        <dbReference type="ARBA" id="ARBA00023004"/>
    </source>
</evidence>
<evidence type="ECO:0000259" key="9">
    <source>
        <dbReference type="PROSITE" id="PS51296"/>
    </source>
</evidence>
<feature type="transmembrane region" description="Helical" evidence="8">
    <location>
        <begin position="202"/>
        <end position="230"/>
    </location>
</feature>
<keyword evidence="8" id="KW-1133">Transmembrane helix</keyword>
<dbReference type="KEGG" id="sdyn:Mal52_21750"/>
<feature type="compositionally biased region" description="Low complexity" evidence="7">
    <location>
        <begin position="67"/>
        <end position="83"/>
    </location>
</feature>
<protein>
    <submittedName>
        <fullName evidence="10">Cytochrome b6-f complex iron-sulfur subunit</fullName>
    </submittedName>
</protein>
<keyword evidence="8" id="KW-0812">Transmembrane</keyword>
<dbReference type="PRINTS" id="PR00162">
    <property type="entry name" value="RIESKE"/>
</dbReference>
<dbReference type="Gene3D" id="2.102.10.10">
    <property type="entry name" value="Rieske [2Fe-2S] iron-sulphur domain"/>
    <property type="match status" value="1"/>
</dbReference>
<evidence type="ECO:0000256" key="4">
    <source>
        <dbReference type="ARBA" id="ARBA00023014"/>
    </source>
</evidence>
<evidence type="ECO:0000256" key="7">
    <source>
        <dbReference type="SAM" id="MobiDB-lite"/>
    </source>
</evidence>
<keyword evidence="1" id="KW-0001">2Fe-2S</keyword>
<feature type="compositionally biased region" description="Pro residues" evidence="7">
    <location>
        <begin position="177"/>
        <end position="193"/>
    </location>
</feature>
<evidence type="ECO:0000313" key="10">
    <source>
        <dbReference type="EMBL" id="QDU43699.1"/>
    </source>
</evidence>
<evidence type="ECO:0000256" key="2">
    <source>
        <dbReference type="ARBA" id="ARBA00022723"/>
    </source>
</evidence>
<dbReference type="PROSITE" id="PS51296">
    <property type="entry name" value="RIESKE"/>
    <property type="match status" value="1"/>
</dbReference>
<dbReference type="EMBL" id="CP036276">
    <property type="protein sequence ID" value="QDU43699.1"/>
    <property type="molecule type" value="Genomic_DNA"/>
</dbReference>
<dbReference type="Pfam" id="PF00355">
    <property type="entry name" value="Rieske"/>
    <property type="match status" value="1"/>
</dbReference>
<dbReference type="GO" id="GO:0016020">
    <property type="term" value="C:membrane"/>
    <property type="evidence" value="ECO:0007669"/>
    <property type="project" value="InterPro"/>
</dbReference>
<dbReference type="Proteomes" id="UP000319383">
    <property type="component" value="Chromosome"/>
</dbReference>
<dbReference type="InterPro" id="IPR017941">
    <property type="entry name" value="Rieske_2Fe-2S"/>
</dbReference>
<dbReference type="InterPro" id="IPR036922">
    <property type="entry name" value="Rieske_2Fe-2S_sf"/>
</dbReference>
<feature type="domain" description="Rieske" evidence="9">
    <location>
        <begin position="284"/>
        <end position="345"/>
    </location>
</feature>